<dbReference type="PROSITE" id="PS50110">
    <property type="entry name" value="RESPONSE_REGULATORY"/>
    <property type="match status" value="1"/>
</dbReference>
<dbReference type="EMBL" id="LJCR01002361">
    <property type="protein sequence ID" value="KPV48842.1"/>
    <property type="molecule type" value="Genomic_DNA"/>
</dbReference>
<proteinExistence type="predicted"/>
<protein>
    <recommendedName>
        <fullName evidence="2">Response regulatory domain-containing protein</fullName>
    </recommendedName>
</protein>
<feature type="non-terminal residue" evidence="3">
    <location>
        <position position="1"/>
    </location>
</feature>
<feature type="domain" description="Response regulatory" evidence="2">
    <location>
        <begin position="1"/>
        <end position="98"/>
    </location>
</feature>
<organism evidence="3 4">
    <name type="scientific">Kouleothrix aurantiaca</name>
    <dbReference type="NCBI Taxonomy" id="186479"/>
    <lineage>
        <taxon>Bacteria</taxon>
        <taxon>Bacillati</taxon>
        <taxon>Chloroflexota</taxon>
        <taxon>Chloroflexia</taxon>
        <taxon>Chloroflexales</taxon>
        <taxon>Roseiflexineae</taxon>
        <taxon>Roseiflexaceae</taxon>
        <taxon>Kouleothrix</taxon>
    </lineage>
</organism>
<evidence type="ECO:0000313" key="4">
    <source>
        <dbReference type="Proteomes" id="UP000050509"/>
    </source>
</evidence>
<dbReference type="Proteomes" id="UP000050509">
    <property type="component" value="Unassembled WGS sequence"/>
</dbReference>
<reference evidence="3 4" key="1">
    <citation type="submission" date="2015-09" db="EMBL/GenBank/DDBJ databases">
        <title>Draft genome sequence of Kouleothrix aurantiaca JCM 19913.</title>
        <authorList>
            <person name="Hemp J."/>
        </authorList>
    </citation>
    <scope>NUCLEOTIDE SEQUENCE [LARGE SCALE GENOMIC DNA]</scope>
    <source>
        <strain evidence="3 4">COM-B</strain>
    </source>
</reference>
<dbReference type="AlphaFoldDB" id="A0A0P9CS00"/>
<comment type="caution">
    <text evidence="1">Lacks conserved residue(s) required for the propagation of feature annotation.</text>
</comment>
<dbReference type="GO" id="GO:0000160">
    <property type="term" value="P:phosphorelay signal transduction system"/>
    <property type="evidence" value="ECO:0007669"/>
    <property type="project" value="InterPro"/>
</dbReference>
<dbReference type="Gene3D" id="3.40.50.2300">
    <property type="match status" value="1"/>
</dbReference>
<dbReference type="InterPro" id="IPR011006">
    <property type="entry name" value="CheY-like_superfamily"/>
</dbReference>
<evidence type="ECO:0000313" key="3">
    <source>
        <dbReference type="EMBL" id="KPV48842.1"/>
    </source>
</evidence>
<accession>A0A0P9CS00</accession>
<comment type="caution">
    <text evidence="3">The sequence shown here is derived from an EMBL/GenBank/DDBJ whole genome shotgun (WGS) entry which is preliminary data.</text>
</comment>
<dbReference type="InterPro" id="IPR001789">
    <property type="entry name" value="Sig_transdc_resp-reg_receiver"/>
</dbReference>
<dbReference type="SUPFAM" id="SSF52172">
    <property type="entry name" value="CheY-like"/>
    <property type="match status" value="1"/>
</dbReference>
<gene>
    <name evidence="3" type="ORF">SE17_35890</name>
</gene>
<evidence type="ECO:0000256" key="1">
    <source>
        <dbReference type="PROSITE-ProRule" id="PRU00169"/>
    </source>
</evidence>
<keyword evidence="4" id="KW-1185">Reference proteome</keyword>
<sequence>QETHTGRVCVAGAARPDEALALAAATRPQVVLVGLSGPVVAALALIAELRQSGAQHVVAMSQLGSAGYAQAALAAGATAFVDKDRLQIDLVPVLNDLMACRVQTREA</sequence>
<evidence type="ECO:0000259" key="2">
    <source>
        <dbReference type="PROSITE" id="PS50110"/>
    </source>
</evidence>
<name>A0A0P9CS00_9CHLR</name>